<reference evidence="2 3" key="1">
    <citation type="journal article" date="2017" name="Nature">
        <title>The Apostasia genome and the evolution of orchids.</title>
        <authorList>
            <person name="Zhang G.Q."/>
            <person name="Liu K.W."/>
            <person name="Li Z."/>
            <person name="Lohaus R."/>
            <person name="Hsiao Y.Y."/>
            <person name="Niu S.C."/>
            <person name="Wang J.Y."/>
            <person name="Lin Y.C."/>
            <person name="Xu Q."/>
            <person name="Chen L.J."/>
            <person name="Yoshida K."/>
            <person name="Fujiwara S."/>
            <person name="Wang Z.W."/>
            <person name="Zhang Y.Q."/>
            <person name="Mitsuda N."/>
            <person name="Wang M."/>
            <person name="Liu G.H."/>
            <person name="Pecoraro L."/>
            <person name="Huang H.X."/>
            <person name="Xiao X.J."/>
            <person name="Lin M."/>
            <person name="Wu X.Y."/>
            <person name="Wu W.L."/>
            <person name="Chen Y.Y."/>
            <person name="Chang S.B."/>
            <person name="Sakamoto S."/>
            <person name="Ohme-Takagi M."/>
            <person name="Yagi M."/>
            <person name="Zeng S.J."/>
            <person name="Shen C.Y."/>
            <person name="Yeh C.M."/>
            <person name="Luo Y.B."/>
            <person name="Tsai W.C."/>
            <person name="Van de Peer Y."/>
            <person name="Liu Z.J."/>
        </authorList>
    </citation>
    <scope>NUCLEOTIDE SEQUENCE [LARGE SCALE GENOMIC DNA]</scope>
    <source>
        <strain evidence="3">cv. Shenzhen</strain>
        <tissue evidence="2">Stem</tissue>
    </source>
</reference>
<name>A0A2I0ADP2_9ASPA</name>
<dbReference type="EMBL" id="KZ451993">
    <property type="protein sequence ID" value="PKA53672.1"/>
    <property type="molecule type" value="Genomic_DNA"/>
</dbReference>
<organism evidence="2 3">
    <name type="scientific">Apostasia shenzhenica</name>
    <dbReference type="NCBI Taxonomy" id="1088818"/>
    <lineage>
        <taxon>Eukaryota</taxon>
        <taxon>Viridiplantae</taxon>
        <taxon>Streptophyta</taxon>
        <taxon>Embryophyta</taxon>
        <taxon>Tracheophyta</taxon>
        <taxon>Spermatophyta</taxon>
        <taxon>Magnoliopsida</taxon>
        <taxon>Liliopsida</taxon>
        <taxon>Asparagales</taxon>
        <taxon>Orchidaceae</taxon>
        <taxon>Apostasioideae</taxon>
        <taxon>Apostasia</taxon>
    </lineage>
</organism>
<evidence type="ECO:0000313" key="3">
    <source>
        <dbReference type="Proteomes" id="UP000236161"/>
    </source>
</evidence>
<protein>
    <submittedName>
        <fullName evidence="2">Uncharacterized protein</fullName>
    </submittedName>
</protein>
<dbReference type="Proteomes" id="UP000236161">
    <property type="component" value="Unassembled WGS sequence"/>
</dbReference>
<evidence type="ECO:0000256" key="1">
    <source>
        <dbReference type="SAM" id="MobiDB-lite"/>
    </source>
</evidence>
<sequence>MEGIRSLPEYQVAPPPPNLPENGGDIRHPSAHPPIQLYHHTTALNHAQQPLSYSLCQAIPGYEYSQYALARTVSAHVLQDPYALQGGVAGYGGYAISAAPHPHSGAGHLDPAPYAPGVVVGGTSGETYDHGGADIRTHAWKEAIRLYGGNPSKSNYSGVSVVGVS</sequence>
<accession>A0A2I0ADP2</accession>
<gene>
    <name evidence="2" type="ORF">AXF42_Ash009168</name>
</gene>
<feature type="region of interest" description="Disordered" evidence="1">
    <location>
        <begin position="1"/>
        <end position="33"/>
    </location>
</feature>
<evidence type="ECO:0000313" key="2">
    <source>
        <dbReference type="EMBL" id="PKA53672.1"/>
    </source>
</evidence>
<dbReference type="AlphaFoldDB" id="A0A2I0ADP2"/>
<keyword evidence="3" id="KW-1185">Reference proteome</keyword>
<proteinExistence type="predicted"/>